<gene>
    <name evidence="1" type="ORF">FC24_GL000941</name>
</gene>
<sequence length="224" mass="25400">MARLDHNGNPLPVGVNERRTKTGKYRYHALVSIKGKMQRVGTYDTVAEAKKQRELFLKAAIPNGAQKAWRRDLTGKQFGHARVLHNTQYRDVDGSILWQLLCDCGTYFLASTPNLITGKVVSCGHGRKELAPEMLSHIDDLRKHHTAADLLQRKKPKTNRSGYKNIAIVTLKSKDIRYLVQLTVAGKCYYIGRFKTLSEAKAALKQARLKYVKPKLEQLKNKSK</sequence>
<dbReference type="RefSeq" id="WP_057874922.1">
    <property type="nucleotide sequence ID" value="NZ_AYYI01000106.1"/>
</dbReference>
<dbReference type="OrthoDB" id="552713at2"/>
<reference evidence="1 2" key="1">
    <citation type="journal article" date="2015" name="Genome Announc.">
        <title>Expanding the biotechnology potential of lactobacilli through comparative genomics of 213 strains and associated genera.</title>
        <authorList>
            <person name="Sun Z."/>
            <person name="Harris H.M."/>
            <person name="McCann A."/>
            <person name="Guo C."/>
            <person name="Argimon S."/>
            <person name="Zhang W."/>
            <person name="Yang X."/>
            <person name="Jeffery I.B."/>
            <person name="Cooney J.C."/>
            <person name="Kagawa T.F."/>
            <person name="Liu W."/>
            <person name="Song Y."/>
            <person name="Salvetti E."/>
            <person name="Wrobel A."/>
            <person name="Rasinkangas P."/>
            <person name="Parkhill J."/>
            <person name="Rea M.C."/>
            <person name="O'Sullivan O."/>
            <person name="Ritari J."/>
            <person name="Douillard F.P."/>
            <person name="Paul Ross R."/>
            <person name="Yang R."/>
            <person name="Briner A.E."/>
            <person name="Felis G.E."/>
            <person name="de Vos W.M."/>
            <person name="Barrangou R."/>
            <person name="Klaenhammer T.R."/>
            <person name="Caufield P.W."/>
            <person name="Cui Y."/>
            <person name="Zhang H."/>
            <person name="O'Toole P.W."/>
        </authorList>
    </citation>
    <scope>NUCLEOTIDE SEQUENCE [LARGE SCALE GENOMIC DNA]</scope>
    <source>
        <strain evidence="1 2">DSM 20253</strain>
    </source>
</reference>
<dbReference type="EMBL" id="AYYI01000106">
    <property type="protein sequence ID" value="KRM92774.1"/>
    <property type="molecule type" value="Genomic_DNA"/>
</dbReference>
<proteinExistence type="predicted"/>
<dbReference type="AlphaFoldDB" id="A0A0R2CYB7"/>
<dbReference type="Proteomes" id="UP000051638">
    <property type="component" value="Unassembled WGS sequence"/>
</dbReference>
<keyword evidence="2" id="KW-1185">Reference proteome</keyword>
<dbReference type="PATRIC" id="fig|1423796.3.peg.963"/>
<evidence type="ECO:0008006" key="3">
    <source>
        <dbReference type="Google" id="ProtNLM"/>
    </source>
</evidence>
<evidence type="ECO:0000313" key="1">
    <source>
        <dbReference type="EMBL" id="KRM92774.1"/>
    </source>
</evidence>
<dbReference type="STRING" id="1423796.FC24_GL000941"/>
<accession>A0A0R2CYB7</accession>
<comment type="caution">
    <text evidence="1">The sequence shown here is derived from an EMBL/GenBank/DDBJ whole genome shotgun (WGS) entry which is preliminary data.</text>
</comment>
<organism evidence="1 2">
    <name type="scientific">Loigolactobacillus rennini DSM 20253</name>
    <dbReference type="NCBI Taxonomy" id="1423796"/>
    <lineage>
        <taxon>Bacteria</taxon>
        <taxon>Bacillati</taxon>
        <taxon>Bacillota</taxon>
        <taxon>Bacilli</taxon>
        <taxon>Lactobacillales</taxon>
        <taxon>Lactobacillaceae</taxon>
        <taxon>Loigolactobacillus</taxon>
    </lineage>
</organism>
<protein>
    <recommendedName>
        <fullName evidence="3">AP2/ERF domain-containing protein</fullName>
    </recommendedName>
</protein>
<name>A0A0R2CYB7_9LACO</name>
<evidence type="ECO:0000313" key="2">
    <source>
        <dbReference type="Proteomes" id="UP000051638"/>
    </source>
</evidence>